<evidence type="ECO:0000313" key="10">
    <source>
        <dbReference type="Proteomes" id="UP000281112"/>
    </source>
</evidence>
<dbReference type="SUPFAM" id="SSF58104">
    <property type="entry name" value="Methyl-accepting chemotaxis protein (MCP) signaling domain"/>
    <property type="match status" value="1"/>
</dbReference>
<dbReference type="PROSITE" id="PS50885">
    <property type="entry name" value="HAMP"/>
    <property type="match status" value="1"/>
</dbReference>
<feature type="transmembrane region" description="Helical" evidence="5">
    <location>
        <begin position="284"/>
        <end position="306"/>
    </location>
</feature>
<dbReference type="GO" id="GO:0004888">
    <property type="term" value="F:transmembrane signaling receptor activity"/>
    <property type="evidence" value="ECO:0007669"/>
    <property type="project" value="InterPro"/>
</dbReference>
<dbReference type="CDD" id="cd06225">
    <property type="entry name" value="HAMP"/>
    <property type="match status" value="1"/>
</dbReference>
<name>A0A3N9TJU2_9VIBR</name>
<keyword evidence="5" id="KW-1133">Transmembrane helix</keyword>
<dbReference type="SUPFAM" id="SSF103190">
    <property type="entry name" value="Sensory domain-like"/>
    <property type="match status" value="1"/>
</dbReference>
<dbReference type="FunFam" id="1.10.287.950:FF:000001">
    <property type="entry name" value="Methyl-accepting chemotaxis sensory transducer"/>
    <property type="match status" value="1"/>
</dbReference>
<dbReference type="InterPro" id="IPR003660">
    <property type="entry name" value="HAMP_dom"/>
</dbReference>
<dbReference type="Gene3D" id="1.10.287.950">
    <property type="entry name" value="Methyl-accepting chemotaxis protein"/>
    <property type="match status" value="1"/>
</dbReference>
<dbReference type="SMART" id="SM00304">
    <property type="entry name" value="HAMP"/>
    <property type="match status" value="1"/>
</dbReference>
<keyword evidence="2 4" id="KW-0807">Transducer</keyword>
<dbReference type="Proteomes" id="UP000281112">
    <property type="component" value="Unassembled WGS sequence"/>
</dbReference>
<dbReference type="InterPro" id="IPR004089">
    <property type="entry name" value="MCPsignal_dom"/>
</dbReference>
<feature type="domain" description="HAMP" evidence="8">
    <location>
        <begin position="303"/>
        <end position="357"/>
    </location>
</feature>
<sequence>MKQFGFKKTLLFSMVCITALSVGTSSYFNYQAISTVFKQTLYQGMQDRVQLESDRLVNFINTKSQAVSKVAQDYQKYGYTEHHAERMRIAANAGDIANLTIGFSNGDAYCSADLPGWENHKNPPSYDPTKRPWYSQAIATSGLIYTEPYEDATTKELMVSIGQKVDSNGVVLADIPLTILKKAVQSFDLDGAVAVIMNQDDTVLASTSTTVKVGTKLTSIPALNTLTQKIKMHESAITDYHLANTDKVMFSEQIKYGDRNWYLLVGLDKSIVFKALDEIKNQTIILTIVYVVLSAVITIIILNILYRPILALKKTISGLSGGNGDLTQRLDVQSNDDLGQISEGVNRFIEQLQKLMLQVDDVAIVLKSNVSNLKQTSKENAQVLNRHQQETEQIVTAIEEMSATANSVAQNASDSSRATQDVSEIGGTSINVLNSAKQKVSRLVSDVGNTSHSMQKMSEETSNISNILKVIGDIAEQTNLLALNAAIEAARAGDQGRGFAVVADEVRALASRTQSSTEEIEQAIGRLLSGNANVITLMESTQKTSQETFDGTEEVNTTLNELIHQVNNIKDLSIQIATAAEEQSSVTEEVNHNMSAINDIVAKLSKNGNLVSEQANDISLINEKLTSIVGQFKLK</sequence>
<dbReference type="Gene3D" id="3.30.450.20">
    <property type="entry name" value="PAS domain"/>
    <property type="match status" value="2"/>
</dbReference>
<dbReference type="AlphaFoldDB" id="A0A3N9TJU2"/>
<evidence type="ECO:0000259" key="8">
    <source>
        <dbReference type="PROSITE" id="PS50885"/>
    </source>
</evidence>
<evidence type="ECO:0000256" key="5">
    <source>
        <dbReference type="SAM" id="Phobius"/>
    </source>
</evidence>
<evidence type="ECO:0000256" key="6">
    <source>
        <dbReference type="SAM" id="SignalP"/>
    </source>
</evidence>
<dbReference type="GO" id="GO:0007165">
    <property type="term" value="P:signal transduction"/>
    <property type="evidence" value="ECO:0007669"/>
    <property type="project" value="UniProtKB-KW"/>
</dbReference>
<evidence type="ECO:0000313" key="9">
    <source>
        <dbReference type="EMBL" id="RQW64234.1"/>
    </source>
</evidence>
<dbReference type="CDD" id="cd11386">
    <property type="entry name" value="MCP_signal"/>
    <property type="match status" value="1"/>
</dbReference>
<feature type="chain" id="PRO_5017929910" evidence="6">
    <location>
        <begin position="22"/>
        <end position="635"/>
    </location>
</feature>
<gene>
    <name evidence="9" type="ORF">EES38_06515</name>
</gene>
<dbReference type="PANTHER" id="PTHR32089">
    <property type="entry name" value="METHYL-ACCEPTING CHEMOTAXIS PROTEIN MCPB"/>
    <property type="match status" value="1"/>
</dbReference>
<protein>
    <submittedName>
        <fullName evidence="9">Methyl-accepting chemotaxis protein</fullName>
    </submittedName>
</protein>
<dbReference type="SMART" id="SM00283">
    <property type="entry name" value="MA"/>
    <property type="match status" value="1"/>
</dbReference>
<comment type="similarity">
    <text evidence="3">Belongs to the methyl-accepting chemotaxis (MCP) protein family.</text>
</comment>
<dbReference type="Pfam" id="PF00015">
    <property type="entry name" value="MCPsignal"/>
    <property type="match status" value="1"/>
</dbReference>
<evidence type="ECO:0000256" key="2">
    <source>
        <dbReference type="ARBA" id="ARBA00023224"/>
    </source>
</evidence>
<evidence type="ECO:0000259" key="7">
    <source>
        <dbReference type="PROSITE" id="PS50111"/>
    </source>
</evidence>
<keyword evidence="5" id="KW-0812">Transmembrane</keyword>
<dbReference type="Pfam" id="PF22673">
    <property type="entry name" value="MCP-like_PDC_1"/>
    <property type="match status" value="1"/>
</dbReference>
<comment type="caution">
    <text evidence="9">The sequence shown here is derived from an EMBL/GenBank/DDBJ whole genome shotgun (WGS) entry which is preliminary data.</text>
</comment>
<keyword evidence="10" id="KW-1185">Reference proteome</keyword>
<evidence type="ECO:0000256" key="4">
    <source>
        <dbReference type="PROSITE-ProRule" id="PRU00284"/>
    </source>
</evidence>
<keyword evidence="6" id="KW-0732">Signal</keyword>
<organism evidence="9 10">
    <name type="scientific">Vibrio viridaestus</name>
    <dbReference type="NCBI Taxonomy" id="2487322"/>
    <lineage>
        <taxon>Bacteria</taxon>
        <taxon>Pseudomonadati</taxon>
        <taxon>Pseudomonadota</taxon>
        <taxon>Gammaproteobacteria</taxon>
        <taxon>Vibrionales</taxon>
        <taxon>Vibrionaceae</taxon>
        <taxon>Vibrio</taxon>
    </lineage>
</organism>
<feature type="domain" description="Methyl-accepting transducer" evidence="7">
    <location>
        <begin position="362"/>
        <end position="598"/>
    </location>
</feature>
<dbReference type="EMBL" id="RJVQ01000002">
    <property type="protein sequence ID" value="RQW64234.1"/>
    <property type="molecule type" value="Genomic_DNA"/>
</dbReference>
<comment type="subcellular location">
    <subcellularLocation>
        <location evidence="1">Cell inner membrane</location>
    </subcellularLocation>
</comment>
<dbReference type="InterPro" id="IPR004090">
    <property type="entry name" value="Chemotax_Me-accpt_rcpt"/>
</dbReference>
<evidence type="ECO:0000256" key="3">
    <source>
        <dbReference type="ARBA" id="ARBA00029447"/>
    </source>
</evidence>
<dbReference type="GO" id="GO:0005886">
    <property type="term" value="C:plasma membrane"/>
    <property type="evidence" value="ECO:0007669"/>
    <property type="project" value="UniProtKB-SubCell"/>
</dbReference>
<dbReference type="PANTHER" id="PTHR32089:SF55">
    <property type="entry name" value="METHYL ACCEPTING SENSORY TRANSDUCER WITH CACHE_2 SMALL MOLECULE BINDING DOMAIN"/>
    <property type="match status" value="1"/>
</dbReference>
<proteinExistence type="inferred from homology"/>
<dbReference type="PROSITE" id="PS50111">
    <property type="entry name" value="CHEMOTAXIS_TRANSDUC_2"/>
    <property type="match status" value="1"/>
</dbReference>
<keyword evidence="5" id="KW-0472">Membrane</keyword>
<dbReference type="PRINTS" id="PR00260">
    <property type="entry name" value="CHEMTRNSDUCR"/>
</dbReference>
<dbReference type="CDD" id="cd12913">
    <property type="entry name" value="PDC1_MCP_like"/>
    <property type="match status" value="1"/>
</dbReference>
<dbReference type="Pfam" id="PF00672">
    <property type="entry name" value="HAMP"/>
    <property type="match status" value="1"/>
</dbReference>
<dbReference type="InterPro" id="IPR029151">
    <property type="entry name" value="Sensor-like_sf"/>
</dbReference>
<dbReference type="RefSeq" id="WP_124936354.1">
    <property type="nucleotide sequence ID" value="NZ_RJVQ01000002.1"/>
</dbReference>
<reference evidence="9 10" key="1">
    <citation type="submission" date="2018-11" db="EMBL/GenBank/DDBJ databases">
        <title>Vibrio LJC006 sp. nov., isolated from seawater during the bloom of the enteromorpha.</title>
        <authorList>
            <person name="Liang J."/>
        </authorList>
    </citation>
    <scope>NUCLEOTIDE SEQUENCE [LARGE SCALE GENOMIC DNA]</scope>
    <source>
        <strain evidence="9 10">LJC006</strain>
    </source>
</reference>
<evidence type="ECO:0000256" key="1">
    <source>
        <dbReference type="ARBA" id="ARBA00004533"/>
    </source>
</evidence>
<accession>A0A3N9TJU2</accession>
<feature type="signal peptide" evidence="6">
    <location>
        <begin position="1"/>
        <end position="21"/>
    </location>
</feature>
<dbReference type="GO" id="GO:0006935">
    <property type="term" value="P:chemotaxis"/>
    <property type="evidence" value="ECO:0007669"/>
    <property type="project" value="InterPro"/>
</dbReference>
<dbReference type="OrthoDB" id="2489132at2"/>